<comment type="caution">
    <text evidence="2">The sequence shown here is derived from an EMBL/GenBank/DDBJ whole genome shotgun (WGS) entry which is preliminary data.</text>
</comment>
<proteinExistence type="predicted"/>
<evidence type="ECO:0000313" key="3">
    <source>
        <dbReference type="Proteomes" id="UP001437256"/>
    </source>
</evidence>
<feature type="compositionally biased region" description="Low complexity" evidence="1">
    <location>
        <begin position="9"/>
        <end position="18"/>
    </location>
</feature>
<feature type="region of interest" description="Disordered" evidence="1">
    <location>
        <begin position="98"/>
        <end position="120"/>
    </location>
</feature>
<keyword evidence="3" id="KW-1185">Reference proteome</keyword>
<reference evidence="2 3" key="1">
    <citation type="submission" date="2024-05" db="EMBL/GenBank/DDBJ databases">
        <title>A draft genome resource for the thread blight pathogen Marasmius tenuissimus strain MS-2.</title>
        <authorList>
            <person name="Yulfo-Soto G.E."/>
            <person name="Baruah I.K."/>
            <person name="Amoako-Attah I."/>
            <person name="Bukari Y."/>
            <person name="Meinhardt L.W."/>
            <person name="Bailey B.A."/>
            <person name="Cohen S.P."/>
        </authorList>
    </citation>
    <scope>NUCLEOTIDE SEQUENCE [LARGE SCALE GENOMIC DNA]</scope>
    <source>
        <strain evidence="2 3">MS-2</strain>
    </source>
</reference>
<evidence type="ECO:0000313" key="2">
    <source>
        <dbReference type="EMBL" id="KAL0056810.1"/>
    </source>
</evidence>
<sequence>MIKERDPASHPASHTSHTSHTREYEAIPTIVVNHSKTNTPTVGLSVPPSRSSSMDDTTTIGDNRDSYIPPPRPGTARTDRQMQIEQKIMELHGQLITLNERARSPDSNASEPRSDTQISETRERIEKLRGLMNGDWAREVDDEIPAEVLG</sequence>
<dbReference type="Proteomes" id="UP001437256">
    <property type="component" value="Unassembled WGS sequence"/>
</dbReference>
<protein>
    <submittedName>
        <fullName evidence="2">Uncharacterized protein</fullName>
    </submittedName>
</protein>
<feature type="region of interest" description="Disordered" evidence="1">
    <location>
        <begin position="1"/>
        <end position="79"/>
    </location>
</feature>
<gene>
    <name evidence="2" type="ORF">AAF712_016579</name>
</gene>
<dbReference type="EMBL" id="JBBXMP010000923">
    <property type="protein sequence ID" value="KAL0056810.1"/>
    <property type="molecule type" value="Genomic_DNA"/>
</dbReference>
<name>A0ABR2Z6E0_9AGAR</name>
<organism evidence="2 3">
    <name type="scientific">Marasmius tenuissimus</name>
    <dbReference type="NCBI Taxonomy" id="585030"/>
    <lineage>
        <taxon>Eukaryota</taxon>
        <taxon>Fungi</taxon>
        <taxon>Dikarya</taxon>
        <taxon>Basidiomycota</taxon>
        <taxon>Agaricomycotina</taxon>
        <taxon>Agaricomycetes</taxon>
        <taxon>Agaricomycetidae</taxon>
        <taxon>Agaricales</taxon>
        <taxon>Marasmiineae</taxon>
        <taxon>Marasmiaceae</taxon>
        <taxon>Marasmius</taxon>
    </lineage>
</organism>
<accession>A0ABR2Z6E0</accession>
<feature type="compositionally biased region" description="Polar residues" evidence="1">
    <location>
        <begin position="32"/>
        <end position="61"/>
    </location>
</feature>
<feature type="compositionally biased region" description="Polar residues" evidence="1">
    <location>
        <begin position="105"/>
        <end position="119"/>
    </location>
</feature>
<evidence type="ECO:0000256" key="1">
    <source>
        <dbReference type="SAM" id="MobiDB-lite"/>
    </source>
</evidence>